<sequence length="290" mass="30031">MNSTQDGTGAEPDSSFGYGLNYNPMDPLNMYPHHETGEEVYGPPPLFGINPHDPFNMKPFNPNAFSGLFGAPAMATPTPAPGVMNTVGPNPFTPLLQPMAPAMPMAPPSHVAPPMVAPMGGMNPLLMAATVSALSKDSSFNAGAAPSSSFDAGAAPSSSFDAGAAPSSSFDAGAAPSSSFDAGAAPSSSYHYMNALYPYYMHPLATHVVSPQNPHPTDPNNQYPNPLTGSMTDPGPALAGGYNVYDPQNVIGAPPAFSERARALEHNRAAVQSQSPYAPYIMNQVPVPPS</sequence>
<dbReference type="EMBL" id="AF204951">
    <property type="protein sequence ID" value="AAK14507.1"/>
    <property type="molecule type" value="Genomic_DNA"/>
</dbReference>
<keyword evidence="3" id="KW-1185">Reference proteome</keyword>
<dbReference type="Proteomes" id="UP000000864">
    <property type="component" value="Segment"/>
</dbReference>
<evidence type="ECO:0000256" key="1">
    <source>
        <dbReference type="SAM" id="MobiDB-lite"/>
    </source>
</evidence>
<organismHost>
    <name type="scientific">Ectocarpus siliculosus</name>
    <name type="common">Brown alga</name>
    <name type="synonym">Conferva siliculosa</name>
    <dbReference type="NCBI Taxonomy" id="2880"/>
</organismHost>
<accession>Q8QNI8</accession>
<reference evidence="2 3" key="4">
    <citation type="journal article" date="2000" name="Virology">
        <title>The brown algal virus EsV-1 particle contains a putative hybrid histidine kinase.</title>
        <authorList>
            <person name="Delaroque N."/>
            <person name="Wolf S."/>
            <person name="Muller D.G."/>
            <person name="Knippers R."/>
        </authorList>
    </citation>
    <scope>NUCLEOTIDE SEQUENCE [LARGE SCALE GENOMIC DNA]</scope>
    <source>
        <strain evidence="3">Isolate New Zealand/Kaikoura/1988</strain>
    </source>
</reference>
<protein>
    <submittedName>
        <fullName evidence="2">EsV-1-89</fullName>
    </submittedName>
</protein>
<feature type="region of interest" description="Disordered" evidence="1">
    <location>
        <begin position="210"/>
        <end position="240"/>
    </location>
</feature>
<proteinExistence type="predicted"/>
<organism evidence="2 3">
    <name type="scientific">Ectocarpus siliculosus virus 1 (isolate New Zealand/Kaikoura/1988)</name>
    <name type="common">EsV-1</name>
    <dbReference type="NCBI Taxonomy" id="654926"/>
    <lineage>
        <taxon>Viruses</taxon>
        <taxon>Varidnaviria</taxon>
        <taxon>Bamfordvirae</taxon>
        <taxon>Nucleocytoviricota</taxon>
        <taxon>Megaviricetes</taxon>
        <taxon>Algavirales</taxon>
        <taxon>Phycodnaviridae</taxon>
        <taxon>Phaeovirus</taxon>
        <taxon>Phaeovirus unasiliculosus</taxon>
        <taxon>Ectocarpus siliculosus virus 1</taxon>
    </lineage>
</organism>
<evidence type="ECO:0000313" key="2">
    <source>
        <dbReference type="EMBL" id="AAK14507.1"/>
    </source>
</evidence>
<dbReference type="KEGG" id="vg:920795"/>
<feature type="compositionally biased region" description="Polar residues" evidence="1">
    <location>
        <begin position="218"/>
        <end position="231"/>
    </location>
</feature>
<name>Q8QNI8_ESV1K</name>
<evidence type="ECO:0000313" key="3">
    <source>
        <dbReference type="Proteomes" id="UP000000864"/>
    </source>
</evidence>
<feature type="region of interest" description="Disordered" evidence="1">
    <location>
        <begin position="138"/>
        <end position="178"/>
    </location>
</feature>
<reference evidence="2 3" key="2">
    <citation type="journal article" date="1998" name="Adv. Virus Res.">
        <title>Viruses in marine brown algae.</title>
        <authorList>
            <person name="Muller D.G."/>
            <person name="Kapp M."/>
            <person name="Knippers R."/>
        </authorList>
    </citation>
    <scope>NUCLEOTIDE SEQUENCE [LARGE SCALE GENOMIC DNA]</scope>
    <source>
        <strain evidence="3">Isolate New Zealand/Kaikoura/1988</strain>
    </source>
</reference>
<reference evidence="2 3" key="1">
    <citation type="journal article" date="1995" name="Virology">
        <title>Coat protein of the Ectocarpus siliculosus virus.</title>
        <authorList>
            <person name="Klein M."/>
            <person name="Lanka S.T."/>
            <person name="Knippers R."/>
            <person name="Muller D.G."/>
        </authorList>
    </citation>
    <scope>NUCLEOTIDE SEQUENCE [LARGE SCALE GENOMIC DNA]</scope>
    <source>
        <strain evidence="3">Isolate New Zealand/Kaikoura/1988</strain>
    </source>
</reference>
<reference evidence="2 3" key="3">
    <citation type="journal article" date="2000" name="Virology">
        <title>Characterization and immunolocalization of major structural proteins in the brown algal virus EsV-1.</title>
        <authorList>
            <person name="Delaroque N."/>
            <person name="Wolf S."/>
            <person name="Muller D.G."/>
            <person name="Knippers R."/>
        </authorList>
    </citation>
    <scope>NUCLEOTIDE SEQUENCE [LARGE SCALE GENOMIC DNA]</scope>
    <source>
        <strain evidence="3">Isolate New Zealand/Kaikoura/1988</strain>
    </source>
</reference>
<gene>
    <name evidence="2" type="primary">ORF 89</name>
</gene>